<evidence type="ECO:0000259" key="6">
    <source>
        <dbReference type="Pfam" id="PF24595"/>
    </source>
</evidence>
<protein>
    <submittedName>
        <fullName evidence="7">Conserved repeat domain-containing protein/Por secretion system C-terminal sorting domain-containing protein</fullName>
    </submittedName>
</protein>
<dbReference type="InterPro" id="IPR055353">
    <property type="entry name" value="DUF7619"/>
</dbReference>
<evidence type="ECO:0000313" key="7">
    <source>
        <dbReference type="EMBL" id="SHI75644.1"/>
    </source>
</evidence>
<evidence type="ECO:0000256" key="3">
    <source>
        <dbReference type="ARBA" id="ARBA00022737"/>
    </source>
</evidence>
<dbReference type="PANTHER" id="PTHR47566:SF1">
    <property type="entry name" value="PROTEIN NUD1"/>
    <property type="match status" value="1"/>
</dbReference>
<keyword evidence="3" id="KW-0677">Repeat</keyword>
<evidence type="ECO:0000259" key="5">
    <source>
        <dbReference type="Pfam" id="PF18962"/>
    </source>
</evidence>
<evidence type="ECO:0000313" key="8">
    <source>
        <dbReference type="Proteomes" id="UP000184172"/>
    </source>
</evidence>
<dbReference type="PANTHER" id="PTHR47566">
    <property type="match status" value="1"/>
</dbReference>
<proteinExistence type="predicted"/>
<reference evidence="8" key="1">
    <citation type="submission" date="2016-11" db="EMBL/GenBank/DDBJ databases">
        <authorList>
            <person name="Varghese N."/>
            <person name="Submissions S."/>
        </authorList>
    </citation>
    <scope>NUCLEOTIDE SEQUENCE [LARGE SCALE GENOMIC DNA]</scope>
    <source>
        <strain evidence="8">DSM 26349</strain>
    </source>
</reference>
<sequence length="703" mass="76102">MKNLLILFLLLTTSFVSAQIVTIPDANFKAKLIAEGVDTNSDGEIQVSEAQAVTDLNLNNASIADTDGLQAFINLENLIIKNNPLTALDVSANGALETLNCSANNLAFLNIGSNMNLTSLIASGNNLASLNVSDIPSLTYLDCSSNVLTDLDVTNNLLLESLDLYSNSLVTLNCNFNTSLTALYLVQNPFLETVFIKNGSDESSNMDGGSWFENWILNNNPSLVYVCADDFQTVEIQQFAGTEYPVDSFCSFPPGGNVNTITGVSQFDTDGDGCDAGASSIPYTSYTVDFNGVATNTIAYSDRFGIYNVYAGQAGTYILTPTLENPSYFSVSPSPADVVIPVIDNSIITQNFCVEAVGVRPDLEVVIAPLLPARPGFEASYALVYRNKGNQTLSGEVQFNYDDNRMEFVSATTTPDIQVPGMLTFNFTDLQPYQTEVTEIVLDVNSPTDTPPVNIDDVLVLFADINPIAGDETPLDNSFTLDQIVIGSYDPNNVVCLQGAEVSTTYIGDYLHYVINFENTGTAAAENVVVTMEIDPTDFDRNTLQILSASHEMQAVINGNIAEFHFQSIDLDTGGHGNILFKIKTNGNLLDTDEVGVEANIYFDYNFPILTNEALTSFTTLGVDGYDLSQIAVYPNPASDIVNIQSTSTINSITIYDVQGRKIQATKVNSQTTEVNIAGLNSGIYFVSIETDNGRSMKKVLKR</sequence>
<feature type="signal peptide" evidence="4">
    <location>
        <begin position="1"/>
        <end position="18"/>
    </location>
</feature>
<dbReference type="InterPro" id="IPR032675">
    <property type="entry name" value="LRR_dom_sf"/>
</dbReference>
<evidence type="ECO:0000256" key="4">
    <source>
        <dbReference type="SAM" id="SignalP"/>
    </source>
</evidence>
<dbReference type="EMBL" id="FQYV01000005">
    <property type="protein sequence ID" value="SHI75644.1"/>
    <property type="molecule type" value="Genomic_DNA"/>
</dbReference>
<dbReference type="InterPro" id="IPR026444">
    <property type="entry name" value="Secre_tail"/>
</dbReference>
<name>A0A1M6DQV4_9FLAO</name>
<organism evidence="7 8">
    <name type="scientific">Aequorivita viscosa</name>
    <dbReference type="NCBI Taxonomy" id="797419"/>
    <lineage>
        <taxon>Bacteria</taxon>
        <taxon>Pseudomonadati</taxon>
        <taxon>Bacteroidota</taxon>
        <taxon>Flavobacteriia</taxon>
        <taxon>Flavobacteriales</taxon>
        <taxon>Flavobacteriaceae</taxon>
        <taxon>Aequorivita</taxon>
    </lineage>
</organism>
<dbReference type="Pfam" id="PF24595">
    <property type="entry name" value="DUF7619"/>
    <property type="match status" value="1"/>
</dbReference>
<dbReference type="OrthoDB" id="1110367at2"/>
<keyword evidence="2 4" id="KW-0732">Signal</keyword>
<dbReference type="STRING" id="797419.SAMN05216556_10689"/>
<dbReference type="Proteomes" id="UP000184172">
    <property type="component" value="Unassembled WGS sequence"/>
</dbReference>
<dbReference type="SUPFAM" id="SSF52058">
    <property type="entry name" value="L domain-like"/>
    <property type="match status" value="1"/>
</dbReference>
<evidence type="ECO:0000256" key="1">
    <source>
        <dbReference type="ARBA" id="ARBA00022614"/>
    </source>
</evidence>
<dbReference type="AlphaFoldDB" id="A0A1M6DQV4"/>
<evidence type="ECO:0000256" key="2">
    <source>
        <dbReference type="ARBA" id="ARBA00022729"/>
    </source>
</evidence>
<dbReference type="NCBIfam" id="TIGR04183">
    <property type="entry name" value="Por_Secre_tail"/>
    <property type="match status" value="1"/>
</dbReference>
<gene>
    <name evidence="7" type="ORF">SAMN04487908_10583</name>
</gene>
<feature type="chain" id="PRO_5009916804" evidence="4">
    <location>
        <begin position="19"/>
        <end position="703"/>
    </location>
</feature>
<dbReference type="Gene3D" id="3.80.10.10">
    <property type="entry name" value="Ribonuclease Inhibitor"/>
    <property type="match status" value="1"/>
</dbReference>
<dbReference type="GO" id="GO:0035591">
    <property type="term" value="F:signaling adaptor activity"/>
    <property type="evidence" value="ECO:0007669"/>
    <property type="project" value="TreeGrafter"/>
</dbReference>
<keyword evidence="8" id="KW-1185">Reference proteome</keyword>
<dbReference type="Pfam" id="PF18962">
    <property type="entry name" value="Por_Secre_tail"/>
    <property type="match status" value="1"/>
</dbReference>
<feature type="domain" description="DUF7619" evidence="6">
    <location>
        <begin position="490"/>
        <end position="616"/>
    </location>
</feature>
<accession>A0A1M6DQV4</accession>
<dbReference type="InterPro" id="IPR052574">
    <property type="entry name" value="CDIRP"/>
</dbReference>
<feature type="domain" description="Secretion system C-terminal sorting" evidence="5">
    <location>
        <begin position="633"/>
        <end position="700"/>
    </location>
</feature>
<keyword evidence="1" id="KW-0433">Leucine-rich repeat</keyword>
<dbReference type="RefSeq" id="WP_073215834.1">
    <property type="nucleotide sequence ID" value="NZ_FNNS01000006.1"/>
</dbReference>